<name>A0A9Q9LZV2_9RHOB</name>
<protein>
    <submittedName>
        <fullName evidence="1">DUF937 domain-containing protein</fullName>
    </submittedName>
</protein>
<dbReference type="RefSeq" id="WP_259806275.1">
    <property type="nucleotide sequence ID" value="NZ_CP080776.1"/>
</dbReference>
<accession>A0A9Q9LZV2</accession>
<proteinExistence type="predicted"/>
<evidence type="ECO:0000313" key="2">
    <source>
        <dbReference type="Proteomes" id="UP001057991"/>
    </source>
</evidence>
<dbReference type="Proteomes" id="UP001057991">
    <property type="component" value="Chromosome"/>
</dbReference>
<dbReference type="EMBL" id="CP080776">
    <property type="protein sequence ID" value="UWP95853.1"/>
    <property type="molecule type" value="Genomic_DNA"/>
</dbReference>
<evidence type="ECO:0000313" key="1">
    <source>
        <dbReference type="EMBL" id="UWP95853.1"/>
    </source>
</evidence>
<dbReference type="AlphaFoldDB" id="A0A9Q9LZV2"/>
<gene>
    <name evidence="1" type="ORF">K3X48_02295</name>
</gene>
<dbReference type="InterPro" id="IPR009282">
    <property type="entry name" value="DUF937"/>
</dbReference>
<dbReference type="Pfam" id="PF06078">
    <property type="entry name" value="DUF937"/>
    <property type="match status" value="1"/>
</dbReference>
<sequence length="200" mass="20252">MSLLHLLQQAQNGQGLSVLAEQIGLDPAQATQLTEMLAPQLGQATKAQVENGGLSGVIGALQGQEQAALYEDASLAASAQGQAQGAQFLTGILGDKGTKNLAKQAAHSTGIELDQIAAFLPALAAMAQGGLQKSMPDETLSTMMPERTGTGGLMSLVSGVLGKSANDAPKSGPALDLLTSFLDADGDGSVVDDILEKIQG</sequence>
<reference evidence="1" key="1">
    <citation type="submission" date="2021-08" db="EMBL/GenBank/DDBJ databases">
        <authorList>
            <person name="Nwanade C."/>
            <person name="Wang M."/>
            <person name="Masoudi A."/>
            <person name="Yu Z."/>
            <person name="Liu J."/>
        </authorList>
    </citation>
    <scope>NUCLEOTIDE SEQUENCE</scope>
    <source>
        <strain evidence="1">S056</strain>
    </source>
</reference>
<organism evidence="1 2">
    <name type="scientific">Aliiroseovarius crassostreae</name>
    <dbReference type="NCBI Taxonomy" id="154981"/>
    <lineage>
        <taxon>Bacteria</taxon>
        <taxon>Pseudomonadati</taxon>
        <taxon>Pseudomonadota</taxon>
        <taxon>Alphaproteobacteria</taxon>
        <taxon>Rhodobacterales</taxon>
        <taxon>Paracoccaceae</taxon>
        <taxon>Aliiroseovarius</taxon>
    </lineage>
</organism>